<organism evidence="6 7">
    <name type="scientific">Cryobacterium gelidum</name>
    <dbReference type="NCBI Taxonomy" id="1259164"/>
    <lineage>
        <taxon>Bacteria</taxon>
        <taxon>Bacillati</taxon>
        <taxon>Actinomycetota</taxon>
        <taxon>Actinomycetes</taxon>
        <taxon>Micrococcales</taxon>
        <taxon>Microbacteriaceae</taxon>
        <taxon>Cryobacterium</taxon>
    </lineage>
</organism>
<keyword evidence="1" id="KW-0805">Transcription regulation</keyword>
<dbReference type="Gene3D" id="1.10.10.60">
    <property type="entry name" value="Homeodomain-like"/>
    <property type="match status" value="1"/>
</dbReference>
<proteinExistence type="predicted"/>
<keyword evidence="2 4" id="KW-0238">DNA-binding</keyword>
<protein>
    <submittedName>
        <fullName evidence="6">TetR/AcrR family transcriptional regulator</fullName>
    </submittedName>
</protein>
<dbReference type="InterPro" id="IPR009057">
    <property type="entry name" value="Homeodomain-like_sf"/>
</dbReference>
<dbReference type="InterPro" id="IPR041490">
    <property type="entry name" value="KstR2_TetR_C"/>
</dbReference>
<dbReference type="Proteomes" id="UP000297983">
    <property type="component" value="Unassembled WGS sequence"/>
</dbReference>
<feature type="domain" description="HTH tetR-type" evidence="5">
    <location>
        <begin position="64"/>
        <end position="124"/>
    </location>
</feature>
<dbReference type="InterPro" id="IPR036271">
    <property type="entry name" value="Tet_transcr_reg_TetR-rel_C_sf"/>
</dbReference>
<comment type="caution">
    <text evidence="6">The sequence shown here is derived from an EMBL/GenBank/DDBJ whole genome shotgun (WGS) entry which is preliminary data.</text>
</comment>
<dbReference type="GO" id="GO:0000976">
    <property type="term" value="F:transcription cis-regulatory region binding"/>
    <property type="evidence" value="ECO:0007669"/>
    <property type="project" value="TreeGrafter"/>
</dbReference>
<evidence type="ECO:0000313" key="7">
    <source>
        <dbReference type="Proteomes" id="UP000297983"/>
    </source>
</evidence>
<dbReference type="Gene3D" id="1.10.357.10">
    <property type="entry name" value="Tetracycline Repressor, domain 2"/>
    <property type="match status" value="1"/>
</dbReference>
<dbReference type="PRINTS" id="PR00455">
    <property type="entry name" value="HTHTETR"/>
</dbReference>
<evidence type="ECO:0000256" key="1">
    <source>
        <dbReference type="ARBA" id="ARBA00023015"/>
    </source>
</evidence>
<dbReference type="SUPFAM" id="SSF46689">
    <property type="entry name" value="Homeodomain-like"/>
    <property type="match status" value="1"/>
</dbReference>
<dbReference type="InterPro" id="IPR001647">
    <property type="entry name" value="HTH_TetR"/>
</dbReference>
<dbReference type="SUPFAM" id="SSF48498">
    <property type="entry name" value="Tetracyclin repressor-like, C-terminal domain"/>
    <property type="match status" value="1"/>
</dbReference>
<evidence type="ECO:0000256" key="4">
    <source>
        <dbReference type="PROSITE-ProRule" id="PRU00335"/>
    </source>
</evidence>
<gene>
    <name evidence="6" type="ORF">E3T50_13325</name>
</gene>
<keyword evidence="3" id="KW-0804">Transcription</keyword>
<dbReference type="PANTHER" id="PTHR30055">
    <property type="entry name" value="HTH-TYPE TRANSCRIPTIONAL REGULATOR RUTR"/>
    <property type="match status" value="1"/>
</dbReference>
<reference evidence="6 7" key="1">
    <citation type="submission" date="2019-03" db="EMBL/GenBank/DDBJ databases">
        <title>Genomics of glacier-inhabiting Cryobacterium strains.</title>
        <authorList>
            <person name="Liu Q."/>
            <person name="Xin Y.-H."/>
        </authorList>
    </citation>
    <scope>NUCLEOTIDE SEQUENCE [LARGE SCALE GENOMIC DNA]</scope>
    <source>
        <strain evidence="6 7">Hz16</strain>
    </source>
</reference>
<dbReference type="PANTHER" id="PTHR30055:SF234">
    <property type="entry name" value="HTH-TYPE TRANSCRIPTIONAL REGULATOR BETI"/>
    <property type="match status" value="1"/>
</dbReference>
<dbReference type="AlphaFoldDB" id="A0A4R9ARE8"/>
<evidence type="ECO:0000256" key="3">
    <source>
        <dbReference type="ARBA" id="ARBA00023163"/>
    </source>
</evidence>
<dbReference type="Pfam" id="PF00440">
    <property type="entry name" value="TetR_N"/>
    <property type="match status" value="1"/>
</dbReference>
<keyword evidence="7" id="KW-1185">Reference proteome</keyword>
<dbReference type="EMBL" id="SOHL01000027">
    <property type="protein sequence ID" value="TFD68159.1"/>
    <property type="molecule type" value="Genomic_DNA"/>
</dbReference>
<dbReference type="PROSITE" id="PS50977">
    <property type="entry name" value="HTH_TETR_2"/>
    <property type="match status" value="1"/>
</dbReference>
<dbReference type="InterPro" id="IPR050109">
    <property type="entry name" value="HTH-type_TetR-like_transc_reg"/>
</dbReference>
<dbReference type="GO" id="GO:0003700">
    <property type="term" value="F:DNA-binding transcription factor activity"/>
    <property type="evidence" value="ECO:0007669"/>
    <property type="project" value="TreeGrafter"/>
</dbReference>
<evidence type="ECO:0000313" key="6">
    <source>
        <dbReference type="EMBL" id="TFD68159.1"/>
    </source>
</evidence>
<evidence type="ECO:0000259" key="5">
    <source>
        <dbReference type="PROSITE" id="PS50977"/>
    </source>
</evidence>
<sequence>MQPMLSNNHLVVRAKKTRWKCRQNTKQLVVFYKDIRGTAAQSTLAEKWVIMKAKSSERPSVEGRNRDGSVIAAAISVMSEKGYSGTSIQEVADRVGVLKGSLYHYFSSKEELLFRILDESHSESMVIADAVAALGLDPIDELLEYVTRQSLWYLANVERANIFFTESRNLTGERKALTKDRGLQFERHVRDLITAAQESGQIRSQLDARLLTRFVIGAMNNVRFWPSRSAGSFSDEQLVSALVELTFNGLEAQPAAHD</sequence>
<evidence type="ECO:0000256" key="2">
    <source>
        <dbReference type="ARBA" id="ARBA00023125"/>
    </source>
</evidence>
<feature type="DNA-binding region" description="H-T-H motif" evidence="4">
    <location>
        <begin position="87"/>
        <end position="106"/>
    </location>
</feature>
<accession>A0A4R9ARE8</accession>
<dbReference type="Pfam" id="PF17932">
    <property type="entry name" value="TetR_C_24"/>
    <property type="match status" value="1"/>
</dbReference>
<name>A0A4R9ARE8_9MICO</name>